<evidence type="ECO:0000313" key="1">
    <source>
        <dbReference type="EMBL" id="MPC82969.1"/>
    </source>
</evidence>
<dbReference type="EMBL" id="VSRR010061172">
    <property type="protein sequence ID" value="MPC82969.1"/>
    <property type="molecule type" value="Genomic_DNA"/>
</dbReference>
<reference evidence="1 2" key="1">
    <citation type="submission" date="2019-05" db="EMBL/GenBank/DDBJ databases">
        <title>Another draft genome of Portunus trituberculatus and its Hox gene families provides insights of decapod evolution.</title>
        <authorList>
            <person name="Jeong J.-H."/>
            <person name="Song I."/>
            <person name="Kim S."/>
            <person name="Choi T."/>
            <person name="Kim D."/>
            <person name="Ryu S."/>
            <person name="Kim W."/>
        </authorList>
    </citation>
    <scope>NUCLEOTIDE SEQUENCE [LARGE SCALE GENOMIC DNA]</scope>
    <source>
        <tissue evidence="1">Muscle</tissue>
    </source>
</reference>
<dbReference type="AlphaFoldDB" id="A0A5B7ILX0"/>
<accession>A0A5B7ILX0</accession>
<keyword evidence="2" id="KW-1185">Reference proteome</keyword>
<sequence length="61" mass="6580">MTKGKQERKTRTTITVGGRIQVMNKEENKNHMTYTSIQHAITVIVSSSSSSSSSSSTSSSS</sequence>
<gene>
    <name evidence="1" type="ORF">E2C01_077658</name>
</gene>
<proteinExistence type="predicted"/>
<organism evidence="1 2">
    <name type="scientific">Portunus trituberculatus</name>
    <name type="common">Swimming crab</name>
    <name type="synonym">Neptunus trituberculatus</name>
    <dbReference type="NCBI Taxonomy" id="210409"/>
    <lineage>
        <taxon>Eukaryota</taxon>
        <taxon>Metazoa</taxon>
        <taxon>Ecdysozoa</taxon>
        <taxon>Arthropoda</taxon>
        <taxon>Crustacea</taxon>
        <taxon>Multicrustacea</taxon>
        <taxon>Malacostraca</taxon>
        <taxon>Eumalacostraca</taxon>
        <taxon>Eucarida</taxon>
        <taxon>Decapoda</taxon>
        <taxon>Pleocyemata</taxon>
        <taxon>Brachyura</taxon>
        <taxon>Eubrachyura</taxon>
        <taxon>Portunoidea</taxon>
        <taxon>Portunidae</taxon>
        <taxon>Portuninae</taxon>
        <taxon>Portunus</taxon>
    </lineage>
</organism>
<evidence type="ECO:0000313" key="2">
    <source>
        <dbReference type="Proteomes" id="UP000324222"/>
    </source>
</evidence>
<name>A0A5B7ILX0_PORTR</name>
<dbReference type="Proteomes" id="UP000324222">
    <property type="component" value="Unassembled WGS sequence"/>
</dbReference>
<comment type="caution">
    <text evidence="1">The sequence shown here is derived from an EMBL/GenBank/DDBJ whole genome shotgun (WGS) entry which is preliminary data.</text>
</comment>
<protein>
    <submittedName>
        <fullName evidence="1">Uncharacterized protein</fullName>
    </submittedName>
</protein>